<gene>
    <name evidence="2" type="ORF">NCTC11179_02427</name>
</gene>
<evidence type="ECO:0000256" key="1">
    <source>
        <dbReference type="SAM" id="SignalP"/>
    </source>
</evidence>
<feature type="signal peptide" evidence="1">
    <location>
        <begin position="1"/>
        <end position="20"/>
    </location>
</feature>
<feature type="chain" id="PRO_5016913257" evidence="1">
    <location>
        <begin position="21"/>
        <end position="177"/>
    </location>
</feature>
<dbReference type="Proteomes" id="UP000255024">
    <property type="component" value="Unassembled WGS sequence"/>
</dbReference>
<protein>
    <submittedName>
        <fullName evidence="2">Uncharacterized protein</fullName>
    </submittedName>
</protein>
<reference evidence="2 3" key="1">
    <citation type="submission" date="2018-06" db="EMBL/GenBank/DDBJ databases">
        <authorList>
            <consortium name="Pathogen Informatics"/>
            <person name="Doyle S."/>
        </authorList>
    </citation>
    <scope>NUCLEOTIDE SEQUENCE [LARGE SCALE GENOMIC DNA]</scope>
    <source>
        <strain evidence="2 3">NCTC11179</strain>
    </source>
</reference>
<name>A0A378U468_MYROD</name>
<keyword evidence="1" id="KW-0732">Signal</keyword>
<evidence type="ECO:0000313" key="2">
    <source>
        <dbReference type="EMBL" id="STZ68943.1"/>
    </source>
</evidence>
<proteinExistence type="predicted"/>
<accession>A0A378U468</accession>
<dbReference type="EMBL" id="UGQL01000002">
    <property type="protein sequence ID" value="STZ68943.1"/>
    <property type="molecule type" value="Genomic_DNA"/>
</dbReference>
<keyword evidence="3" id="KW-1185">Reference proteome</keyword>
<organism evidence="2 3">
    <name type="scientific">Myroides odoratus</name>
    <name type="common">Flavobacterium odoratum</name>
    <dbReference type="NCBI Taxonomy" id="256"/>
    <lineage>
        <taxon>Bacteria</taxon>
        <taxon>Pseudomonadati</taxon>
        <taxon>Bacteroidota</taxon>
        <taxon>Flavobacteriia</taxon>
        <taxon>Flavobacteriales</taxon>
        <taxon>Flavobacteriaceae</taxon>
        <taxon>Myroides</taxon>
    </lineage>
</organism>
<sequence length="177" mass="19693">MFKKTLFILTLLLTTSPILAQIGSAKSKIVLNFREQQSLVISHPSVDINLNKGAEYAKGVETGMLKNHLIIQCSTPYELSVRSINAYFQYENSLSGLPVSIIRIKPNITTSTVLDFPLQLHPVDLTINPQLIIQSNNRGNSQQIDVNYTIPVQNIGQTLNQKAGSYQTTIVYTLLPH</sequence>
<dbReference type="AlphaFoldDB" id="A0A378U468"/>
<dbReference type="RefSeq" id="WP_115091796.1">
    <property type="nucleotide sequence ID" value="NZ_CP068107.1"/>
</dbReference>
<evidence type="ECO:0000313" key="3">
    <source>
        <dbReference type="Proteomes" id="UP000255024"/>
    </source>
</evidence>